<accession>A0ACD5TC55</accession>
<name>A0ACD5TC55_AVESA</name>
<reference evidence="1" key="1">
    <citation type="submission" date="2021-05" db="EMBL/GenBank/DDBJ databases">
        <authorList>
            <person name="Scholz U."/>
            <person name="Mascher M."/>
            <person name="Fiebig A."/>
        </authorList>
    </citation>
    <scope>NUCLEOTIDE SEQUENCE [LARGE SCALE GENOMIC DNA]</scope>
</reference>
<reference evidence="1" key="2">
    <citation type="submission" date="2025-09" db="UniProtKB">
        <authorList>
            <consortium name="EnsemblPlants"/>
        </authorList>
    </citation>
    <scope>IDENTIFICATION</scope>
</reference>
<protein>
    <submittedName>
        <fullName evidence="1">Uncharacterized protein</fullName>
    </submittedName>
</protein>
<dbReference type="Proteomes" id="UP001732700">
    <property type="component" value="Chromosome 1A"/>
</dbReference>
<organism evidence="1 2">
    <name type="scientific">Avena sativa</name>
    <name type="common">Oat</name>
    <dbReference type="NCBI Taxonomy" id="4498"/>
    <lineage>
        <taxon>Eukaryota</taxon>
        <taxon>Viridiplantae</taxon>
        <taxon>Streptophyta</taxon>
        <taxon>Embryophyta</taxon>
        <taxon>Tracheophyta</taxon>
        <taxon>Spermatophyta</taxon>
        <taxon>Magnoliopsida</taxon>
        <taxon>Liliopsida</taxon>
        <taxon>Poales</taxon>
        <taxon>Poaceae</taxon>
        <taxon>BOP clade</taxon>
        <taxon>Pooideae</taxon>
        <taxon>Poodae</taxon>
        <taxon>Poeae</taxon>
        <taxon>Poeae Chloroplast Group 1 (Aveneae type)</taxon>
        <taxon>Aveninae</taxon>
        <taxon>Avena</taxon>
    </lineage>
</organism>
<keyword evidence="2" id="KW-1185">Reference proteome</keyword>
<evidence type="ECO:0000313" key="1">
    <source>
        <dbReference type="EnsemblPlants" id="AVESA.00010b.r2.1AG0028250.1.CDS"/>
    </source>
</evidence>
<dbReference type="EnsemblPlants" id="AVESA.00010b.r2.1AG0028250.1">
    <property type="protein sequence ID" value="AVESA.00010b.r2.1AG0028250.1.CDS"/>
    <property type="gene ID" value="AVESA.00010b.r2.1AG0028250"/>
</dbReference>
<sequence>MSAAASRVFRGCRDLMANSFSSAAAGGKRPAAAAAAARAVVPPKVTTKADAAEAKNLRGIMRPVPVSAALSKFPGGGPEISRAGAIKIVWAYIKGQGLQNPANKREILCDEKLKSIFAGRDKVGMMEITKLLSPHFIKTN</sequence>
<proteinExistence type="predicted"/>
<evidence type="ECO:0000313" key="2">
    <source>
        <dbReference type="Proteomes" id="UP001732700"/>
    </source>
</evidence>